<dbReference type="OMA" id="RQMFCWA"/>
<dbReference type="OrthoDB" id="18453at2759"/>
<dbReference type="GeneID" id="577117"/>
<reference evidence="2" key="2">
    <citation type="submission" date="2021-01" db="UniProtKB">
        <authorList>
            <consortium name="EnsemblMetazoa"/>
        </authorList>
    </citation>
    <scope>IDENTIFICATION</scope>
</reference>
<proteinExistence type="predicted"/>
<keyword evidence="3" id="KW-1185">Reference proteome</keyword>
<accession>A0A7M7NPP7</accession>
<dbReference type="RefSeq" id="XP_030837744.1">
    <property type="nucleotide sequence ID" value="XM_030981884.1"/>
</dbReference>
<protein>
    <recommendedName>
        <fullName evidence="1">Phosphatidylinositol transfer protein N-terminal domain-containing protein</fullName>
    </recommendedName>
</protein>
<dbReference type="GO" id="GO:0071944">
    <property type="term" value="C:cell periphery"/>
    <property type="evidence" value="ECO:0007669"/>
    <property type="project" value="UniProtKB-ARBA"/>
</dbReference>
<dbReference type="InterPro" id="IPR001666">
    <property type="entry name" value="PI_transfer"/>
</dbReference>
<dbReference type="GO" id="GO:0035091">
    <property type="term" value="F:phosphatidylinositol binding"/>
    <property type="evidence" value="ECO:0000318"/>
    <property type="project" value="GO_Central"/>
</dbReference>
<dbReference type="FunFam" id="3.30.530.20:FF:000028">
    <property type="entry name" value="Phosphatidylinositol transfer protein 5"/>
    <property type="match status" value="1"/>
</dbReference>
<dbReference type="InterPro" id="IPR023393">
    <property type="entry name" value="START-like_dom_sf"/>
</dbReference>
<reference evidence="3" key="1">
    <citation type="submission" date="2015-02" db="EMBL/GenBank/DDBJ databases">
        <title>Genome sequencing for Strongylocentrotus purpuratus.</title>
        <authorList>
            <person name="Murali S."/>
            <person name="Liu Y."/>
            <person name="Vee V."/>
            <person name="English A."/>
            <person name="Wang M."/>
            <person name="Skinner E."/>
            <person name="Han Y."/>
            <person name="Muzny D.M."/>
            <person name="Worley K.C."/>
            <person name="Gibbs R.A."/>
        </authorList>
    </citation>
    <scope>NUCLEOTIDE SEQUENCE</scope>
</reference>
<sequence length="271" mass="31375">MALPDPLYLEYRIVLPYVSLDEIQIGLLYTLCKTSLAETGGGEGVEIVTNEPGTSDTGEECQYYHKILHLASKVPSFIRLLAPKGALEVHSKAWNYHPKIHTEYSNPDYMKDAFLVDVQTIFKDNDKATEENVFDLDDEKKAKRETIELDIVNDRVSPSDYSEDTDPTKVRLEKISRGPLTADWKDTETKFLTVYMFVEIKFKWWGLQTKVQSVIHRALTRFYGNFYRTLICSLDEWYGMTMENIRELEEKTKRDLNEARCSGEVRGMMVK</sequence>
<dbReference type="Proteomes" id="UP000007110">
    <property type="component" value="Unassembled WGS sequence"/>
</dbReference>
<organism evidence="2 3">
    <name type="scientific">Strongylocentrotus purpuratus</name>
    <name type="common">Purple sea urchin</name>
    <dbReference type="NCBI Taxonomy" id="7668"/>
    <lineage>
        <taxon>Eukaryota</taxon>
        <taxon>Metazoa</taxon>
        <taxon>Echinodermata</taxon>
        <taxon>Eleutherozoa</taxon>
        <taxon>Echinozoa</taxon>
        <taxon>Echinoidea</taxon>
        <taxon>Euechinoidea</taxon>
        <taxon>Echinacea</taxon>
        <taxon>Camarodonta</taxon>
        <taxon>Echinidea</taxon>
        <taxon>Strongylocentrotidae</taxon>
        <taxon>Strongylocentrotus</taxon>
    </lineage>
</organism>
<dbReference type="GO" id="GO:0005737">
    <property type="term" value="C:cytoplasm"/>
    <property type="evidence" value="ECO:0000318"/>
    <property type="project" value="GO_Central"/>
</dbReference>
<dbReference type="KEGG" id="spu:577117"/>
<dbReference type="SUPFAM" id="SSF55961">
    <property type="entry name" value="Bet v1-like"/>
    <property type="match status" value="1"/>
</dbReference>
<dbReference type="InterPro" id="IPR055261">
    <property type="entry name" value="PI_transfer_N"/>
</dbReference>
<evidence type="ECO:0000313" key="3">
    <source>
        <dbReference type="Proteomes" id="UP000007110"/>
    </source>
</evidence>
<dbReference type="GO" id="GO:0008526">
    <property type="term" value="F:phosphatidylinositol transfer activity"/>
    <property type="evidence" value="ECO:0000318"/>
    <property type="project" value="GO_Central"/>
</dbReference>
<dbReference type="EnsemblMetazoa" id="XM_030981884">
    <property type="protein sequence ID" value="XP_030837744"/>
    <property type="gene ID" value="LOC577117"/>
</dbReference>
<dbReference type="PANTHER" id="PTHR10658">
    <property type="entry name" value="PHOSPHATIDYLINOSITOL TRANSFER PROTEIN"/>
    <property type="match status" value="1"/>
</dbReference>
<dbReference type="AlphaFoldDB" id="A0A7M7NPP7"/>
<feature type="domain" description="Phosphatidylinositol transfer protein N-terminal" evidence="1">
    <location>
        <begin position="9"/>
        <end position="253"/>
    </location>
</feature>
<dbReference type="Gene3D" id="3.30.530.20">
    <property type="match status" value="1"/>
</dbReference>
<dbReference type="GO" id="GO:0031210">
    <property type="term" value="F:phosphatidylcholine binding"/>
    <property type="evidence" value="ECO:0000318"/>
    <property type="project" value="GO_Central"/>
</dbReference>
<dbReference type="GO" id="GO:0008525">
    <property type="term" value="F:phosphatidylcholine transporter activity"/>
    <property type="evidence" value="ECO:0000318"/>
    <property type="project" value="GO_Central"/>
</dbReference>
<dbReference type="PRINTS" id="PR00391">
    <property type="entry name" value="PITRANSFER"/>
</dbReference>
<evidence type="ECO:0000313" key="2">
    <source>
        <dbReference type="EnsemblMetazoa" id="XP_030837744"/>
    </source>
</evidence>
<dbReference type="PANTHER" id="PTHR10658:SF11">
    <property type="entry name" value="VIBRATOR, ISOFORM B"/>
    <property type="match status" value="1"/>
</dbReference>
<evidence type="ECO:0000259" key="1">
    <source>
        <dbReference type="Pfam" id="PF02121"/>
    </source>
</evidence>
<dbReference type="Pfam" id="PF02121">
    <property type="entry name" value="IP_trans"/>
    <property type="match status" value="1"/>
</dbReference>
<dbReference type="InParanoid" id="A0A7M7NPP7"/>
<name>A0A7M7NPP7_STRPU</name>